<dbReference type="EMBL" id="JABAIK010000002">
    <property type="protein sequence ID" value="NLS11863.1"/>
    <property type="molecule type" value="Genomic_DNA"/>
</dbReference>
<proteinExistence type="predicted"/>
<dbReference type="AlphaFoldDB" id="A0A7X8TPJ4"/>
<keyword evidence="3" id="KW-1185">Reference proteome</keyword>
<organism evidence="2 3">
    <name type="scientific">Vibrio agarilyticus</name>
    <dbReference type="NCBI Taxonomy" id="2726741"/>
    <lineage>
        <taxon>Bacteria</taxon>
        <taxon>Pseudomonadati</taxon>
        <taxon>Pseudomonadota</taxon>
        <taxon>Gammaproteobacteria</taxon>
        <taxon>Vibrionales</taxon>
        <taxon>Vibrionaceae</taxon>
        <taxon>Vibrio</taxon>
    </lineage>
</organism>
<evidence type="ECO:0000313" key="2">
    <source>
        <dbReference type="EMBL" id="NLS11863.1"/>
    </source>
</evidence>
<accession>A0A7X8TPJ4</accession>
<dbReference type="Proteomes" id="UP000535589">
    <property type="component" value="Unassembled WGS sequence"/>
</dbReference>
<reference evidence="2 3" key="1">
    <citation type="submission" date="2020-04" db="EMBL/GenBank/DDBJ databases">
        <title>Vibrio sp. SM6, a novel species isolated from seawater.</title>
        <authorList>
            <person name="Wang X."/>
        </authorList>
    </citation>
    <scope>NUCLEOTIDE SEQUENCE [LARGE SCALE GENOMIC DNA]</scope>
    <source>
        <strain evidence="2 3">SM6</strain>
    </source>
</reference>
<dbReference type="RefSeq" id="WP_168834961.1">
    <property type="nucleotide sequence ID" value="NZ_JABAIK010000002.1"/>
</dbReference>
<keyword evidence="1" id="KW-1133">Transmembrane helix</keyword>
<sequence length="62" mass="7047">MKKYWLTALCFILALLSVVGWIWMDAEPSNPLESDGPNALEPFAWGFFILGVMTFIVAKLRK</sequence>
<gene>
    <name evidence="2" type="ORF">HGP28_03025</name>
</gene>
<protein>
    <submittedName>
        <fullName evidence="2">Uncharacterized protein</fullName>
    </submittedName>
</protein>
<evidence type="ECO:0000256" key="1">
    <source>
        <dbReference type="SAM" id="Phobius"/>
    </source>
</evidence>
<comment type="caution">
    <text evidence="2">The sequence shown here is derived from an EMBL/GenBank/DDBJ whole genome shotgun (WGS) entry which is preliminary data.</text>
</comment>
<evidence type="ECO:0000313" key="3">
    <source>
        <dbReference type="Proteomes" id="UP000535589"/>
    </source>
</evidence>
<keyword evidence="1" id="KW-0472">Membrane</keyword>
<name>A0A7X8TPJ4_9VIBR</name>
<keyword evidence="1" id="KW-0812">Transmembrane</keyword>
<feature type="transmembrane region" description="Helical" evidence="1">
    <location>
        <begin position="44"/>
        <end position="60"/>
    </location>
</feature>